<dbReference type="Proteomes" id="UP000294545">
    <property type="component" value="Unassembled WGS sequence"/>
</dbReference>
<dbReference type="Pfam" id="PF07873">
    <property type="entry name" value="YabP"/>
    <property type="match status" value="1"/>
</dbReference>
<dbReference type="GO" id="GO:0030435">
    <property type="term" value="P:sporulation resulting in formation of a cellular spore"/>
    <property type="evidence" value="ECO:0007669"/>
    <property type="project" value="InterPro"/>
</dbReference>
<dbReference type="InterPro" id="IPR038705">
    <property type="entry name" value="YabP_sf"/>
</dbReference>
<dbReference type="InterPro" id="IPR022476">
    <property type="entry name" value="Spore_YabP/YqfC"/>
</dbReference>
<dbReference type="Gene3D" id="2.60.40.2000">
    <property type="match status" value="1"/>
</dbReference>
<accession>A0A4V2PYZ8</accession>
<dbReference type="EMBL" id="SMGQ01000018">
    <property type="protein sequence ID" value="TCK87861.1"/>
    <property type="molecule type" value="Genomic_DNA"/>
</dbReference>
<sequence>MDDKMVKHGHKITINNRNSGLITGVIDVLSFDADEVVLETELGMLSIKGLDLHVNRLSVEKGEVDIDGEIESVIYSNQNMYNKSGGSLLGRLFR</sequence>
<proteinExistence type="predicted"/>
<dbReference type="PIRSF" id="PIRSF011576">
    <property type="entry name" value="YabP"/>
    <property type="match status" value="1"/>
</dbReference>
<reference evidence="1 2" key="1">
    <citation type="submission" date="2019-03" db="EMBL/GenBank/DDBJ databases">
        <title>Genomic Encyclopedia of Type Strains, Phase IV (KMG-IV): sequencing the most valuable type-strain genomes for metagenomic binning, comparative biology and taxonomic classification.</title>
        <authorList>
            <person name="Goeker M."/>
        </authorList>
    </citation>
    <scope>NUCLEOTIDE SEQUENCE [LARGE SCALE GENOMIC DNA]</scope>
    <source>
        <strain evidence="1 2">DSM 24176</strain>
    </source>
</reference>
<evidence type="ECO:0000313" key="2">
    <source>
        <dbReference type="Proteomes" id="UP000294545"/>
    </source>
</evidence>
<dbReference type="OrthoDB" id="9795125at2"/>
<organism evidence="1 2">
    <name type="scientific">Natranaerovirga hydrolytica</name>
    <dbReference type="NCBI Taxonomy" id="680378"/>
    <lineage>
        <taxon>Bacteria</taxon>
        <taxon>Bacillati</taxon>
        <taxon>Bacillota</taxon>
        <taxon>Clostridia</taxon>
        <taxon>Lachnospirales</taxon>
        <taxon>Natranaerovirgaceae</taxon>
        <taxon>Natranaerovirga</taxon>
    </lineage>
</organism>
<dbReference type="AlphaFoldDB" id="A0A4V2PYZ8"/>
<gene>
    <name evidence="1" type="ORF">EDC19_2702</name>
</gene>
<dbReference type="RefSeq" id="WP_132283360.1">
    <property type="nucleotide sequence ID" value="NZ_SMGQ01000018.1"/>
</dbReference>
<dbReference type="InterPro" id="IPR012504">
    <property type="entry name" value="Spore_YabP"/>
</dbReference>
<evidence type="ECO:0000313" key="1">
    <source>
        <dbReference type="EMBL" id="TCK87861.1"/>
    </source>
</evidence>
<comment type="caution">
    <text evidence="1">The sequence shown here is derived from an EMBL/GenBank/DDBJ whole genome shotgun (WGS) entry which is preliminary data.</text>
</comment>
<name>A0A4V2PYZ8_9FIRM</name>
<protein>
    <submittedName>
        <fullName evidence="1">Sporulation protein YabP</fullName>
    </submittedName>
</protein>
<dbReference type="NCBIfam" id="TIGR02892">
    <property type="entry name" value="spore_yabP"/>
    <property type="match status" value="1"/>
</dbReference>
<keyword evidence="2" id="KW-1185">Reference proteome</keyword>